<dbReference type="SUPFAM" id="SSF54523">
    <property type="entry name" value="Pili subunits"/>
    <property type="match status" value="1"/>
</dbReference>
<dbReference type="PANTHER" id="PTHR30093:SF2">
    <property type="entry name" value="TYPE II SECRETION SYSTEM PROTEIN H"/>
    <property type="match status" value="1"/>
</dbReference>
<proteinExistence type="predicted"/>
<keyword evidence="1" id="KW-1133">Transmembrane helix</keyword>
<dbReference type="NCBIfam" id="TIGR02532">
    <property type="entry name" value="IV_pilin_GFxxxE"/>
    <property type="match status" value="1"/>
</dbReference>
<protein>
    <submittedName>
        <fullName evidence="3">Type II secretion system protein G</fullName>
    </submittedName>
</protein>
<dbReference type="InParanoid" id="A0A517SF31"/>
<dbReference type="Gene3D" id="3.30.700.10">
    <property type="entry name" value="Glycoprotein, Type 4 Pilin"/>
    <property type="match status" value="1"/>
</dbReference>
<dbReference type="Proteomes" id="UP000315700">
    <property type="component" value="Chromosome"/>
</dbReference>
<feature type="transmembrane region" description="Helical" evidence="1">
    <location>
        <begin position="12"/>
        <end position="32"/>
    </location>
</feature>
<feature type="domain" description="DUF1559" evidence="2">
    <location>
        <begin position="33"/>
        <end position="316"/>
    </location>
</feature>
<dbReference type="AlphaFoldDB" id="A0A517SF31"/>
<dbReference type="Pfam" id="PF07963">
    <property type="entry name" value="N_methyl"/>
    <property type="match status" value="1"/>
</dbReference>
<dbReference type="InterPro" id="IPR027558">
    <property type="entry name" value="Pre_pil_HX9DG_C"/>
</dbReference>
<name>A0A517SF31_9PLAN</name>
<dbReference type="NCBIfam" id="TIGR04294">
    <property type="entry name" value="pre_pil_HX9DG"/>
    <property type="match status" value="1"/>
</dbReference>
<dbReference type="PROSITE" id="PS00409">
    <property type="entry name" value="PROKAR_NTER_METHYL"/>
    <property type="match status" value="1"/>
</dbReference>
<evidence type="ECO:0000259" key="2">
    <source>
        <dbReference type="Pfam" id="PF07596"/>
    </source>
</evidence>
<keyword evidence="4" id="KW-1185">Reference proteome</keyword>
<organism evidence="3 4">
    <name type="scientific">Caulifigura coniformis</name>
    <dbReference type="NCBI Taxonomy" id="2527983"/>
    <lineage>
        <taxon>Bacteria</taxon>
        <taxon>Pseudomonadati</taxon>
        <taxon>Planctomycetota</taxon>
        <taxon>Planctomycetia</taxon>
        <taxon>Planctomycetales</taxon>
        <taxon>Planctomycetaceae</taxon>
        <taxon>Caulifigura</taxon>
    </lineage>
</organism>
<dbReference type="OrthoDB" id="241095at2"/>
<dbReference type="PANTHER" id="PTHR30093">
    <property type="entry name" value="GENERAL SECRETION PATHWAY PROTEIN G"/>
    <property type="match status" value="1"/>
</dbReference>
<dbReference type="EMBL" id="CP036271">
    <property type="protein sequence ID" value="QDT54739.1"/>
    <property type="molecule type" value="Genomic_DNA"/>
</dbReference>
<dbReference type="RefSeq" id="WP_145030573.1">
    <property type="nucleotide sequence ID" value="NZ_CP036271.1"/>
</dbReference>
<evidence type="ECO:0000313" key="4">
    <source>
        <dbReference type="Proteomes" id="UP000315700"/>
    </source>
</evidence>
<reference evidence="3 4" key="1">
    <citation type="submission" date="2019-02" db="EMBL/GenBank/DDBJ databases">
        <title>Deep-cultivation of Planctomycetes and their phenomic and genomic characterization uncovers novel biology.</title>
        <authorList>
            <person name="Wiegand S."/>
            <person name="Jogler M."/>
            <person name="Boedeker C."/>
            <person name="Pinto D."/>
            <person name="Vollmers J."/>
            <person name="Rivas-Marin E."/>
            <person name="Kohn T."/>
            <person name="Peeters S.H."/>
            <person name="Heuer A."/>
            <person name="Rast P."/>
            <person name="Oberbeckmann S."/>
            <person name="Bunk B."/>
            <person name="Jeske O."/>
            <person name="Meyerdierks A."/>
            <person name="Storesund J.E."/>
            <person name="Kallscheuer N."/>
            <person name="Luecker S."/>
            <person name="Lage O.M."/>
            <person name="Pohl T."/>
            <person name="Merkel B.J."/>
            <person name="Hornburger P."/>
            <person name="Mueller R.-W."/>
            <person name="Bruemmer F."/>
            <person name="Labrenz M."/>
            <person name="Spormann A.M."/>
            <person name="Op den Camp H."/>
            <person name="Overmann J."/>
            <person name="Amann R."/>
            <person name="Jetten M.S.M."/>
            <person name="Mascher T."/>
            <person name="Medema M.H."/>
            <person name="Devos D.P."/>
            <person name="Kaster A.-K."/>
            <person name="Ovreas L."/>
            <person name="Rohde M."/>
            <person name="Galperin M.Y."/>
            <person name="Jogler C."/>
        </authorList>
    </citation>
    <scope>NUCLEOTIDE SEQUENCE [LARGE SCALE GENOMIC DNA]</scope>
    <source>
        <strain evidence="3 4">Pan44</strain>
    </source>
</reference>
<evidence type="ECO:0000256" key="1">
    <source>
        <dbReference type="SAM" id="Phobius"/>
    </source>
</evidence>
<dbReference type="InterPro" id="IPR045584">
    <property type="entry name" value="Pilin-like"/>
</dbReference>
<dbReference type="InterPro" id="IPR011453">
    <property type="entry name" value="DUF1559"/>
</dbReference>
<sequence>MRRCVQRGFTLIELLVVIAIIAILIALLLPAVQQAREAARRTQCKNNLKQLGLGIHNYESAFGRSPAGKLSLGICAASSGAFSAGADPLTRNGTGISTLLPFFDQAPLYNRLDFAAAFGNHRTGAGSPLSAPDSIASGHAALASTIVTSLLCPSDSSDVVGAAETTYSPDAGTQFTYARTSYDFVMPDDTYRGHNNYRATAMEARYMYGENSFAPFASASDGLSNTVMMTEATLTTQNGRSPAWLFAGNLMVGIDPVGTYNATFPPTGLNVWKYSTRAPVPGSRATWYSAASRHTGGLHFVMGDGAVRFVSENIDLGTLTNLCKASDGNVIGEY</sequence>
<dbReference type="Pfam" id="PF07596">
    <property type="entry name" value="SBP_bac_10"/>
    <property type="match status" value="1"/>
</dbReference>
<accession>A0A517SF31</accession>
<keyword evidence="1" id="KW-0472">Membrane</keyword>
<dbReference type="InterPro" id="IPR012902">
    <property type="entry name" value="N_methyl_site"/>
</dbReference>
<dbReference type="KEGG" id="ccos:Pan44_27750"/>
<gene>
    <name evidence="3" type="primary">xcpT_32</name>
    <name evidence="3" type="ORF">Pan44_27750</name>
</gene>
<evidence type="ECO:0000313" key="3">
    <source>
        <dbReference type="EMBL" id="QDT54739.1"/>
    </source>
</evidence>
<keyword evidence="1" id="KW-0812">Transmembrane</keyword>